<dbReference type="SUPFAM" id="SSF53474">
    <property type="entry name" value="alpha/beta-Hydrolases"/>
    <property type="match status" value="1"/>
</dbReference>
<name>A0A5Q2RS35_9ACTN</name>
<organism evidence="3 4">
    <name type="scientific">Actinomarinicola tropica</name>
    <dbReference type="NCBI Taxonomy" id="2789776"/>
    <lineage>
        <taxon>Bacteria</taxon>
        <taxon>Bacillati</taxon>
        <taxon>Actinomycetota</taxon>
        <taxon>Acidimicrobiia</taxon>
        <taxon>Acidimicrobiales</taxon>
        <taxon>Iamiaceae</taxon>
        <taxon>Actinomarinicola</taxon>
    </lineage>
</organism>
<evidence type="ECO:0000313" key="4">
    <source>
        <dbReference type="Proteomes" id="UP000334019"/>
    </source>
</evidence>
<dbReference type="Pfam" id="PF12697">
    <property type="entry name" value="Abhydrolase_6"/>
    <property type="match status" value="1"/>
</dbReference>
<keyword evidence="4" id="KW-1185">Reference proteome</keyword>
<evidence type="ECO:0000259" key="2">
    <source>
        <dbReference type="Pfam" id="PF12697"/>
    </source>
</evidence>
<evidence type="ECO:0000256" key="1">
    <source>
        <dbReference type="SAM" id="MobiDB-lite"/>
    </source>
</evidence>
<dbReference type="EMBL" id="CP045851">
    <property type="protein sequence ID" value="QGG96710.1"/>
    <property type="molecule type" value="Genomic_DNA"/>
</dbReference>
<dbReference type="KEGG" id="atq:GH723_17295"/>
<feature type="domain" description="AB hydrolase-1" evidence="2">
    <location>
        <begin position="7"/>
        <end position="205"/>
    </location>
</feature>
<dbReference type="RefSeq" id="WP_153760814.1">
    <property type="nucleotide sequence ID" value="NZ_CP045851.1"/>
</dbReference>
<reference evidence="3 4" key="1">
    <citation type="submission" date="2019-11" db="EMBL/GenBank/DDBJ databases">
        <authorList>
            <person name="He Y."/>
        </authorList>
    </citation>
    <scope>NUCLEOTIDE SEQUENCE [LARGE SCALE GENOMIC DNA]</scope>
    <source>
        <strain evidence="3 4">SCSIO 58843</strain>
    </source>
</reference>
<dbReference type="AlphaFoldDB" id="A0A5Q2RS35"/>
<dbReference type="Proteomes" id="UP000334019">
    <property type="component" value="Chromosome"/>
</dbReference>
<dbReference type="InterPro" id="IPR029058">
    <property type="entry name" value="AB_hydrolase_fold"/>
</dbReference>
<dbReference type="GO" id="GO:0016787">
    <property type="term" value="F:hydrolase activity"/>
    <property type="evidence" value="ECO:0007669"/>
    <property type="project" value="UniProtKB-KW"/>
</dbReference>
<keyword evidence="3" id="KW-0378">Hydrolase</keyword>
<dbReference type="InterPro" id="IPR000073">
    <property type="entry name" value="AB_hydrolase_1"/>
</dbReference>
<feature type="region of interest" description="Disordered" evidence="1">
    <location>
        <begin position="132"/>
        <end position="152"/>
    </location>
</feature>
<evidence type="ECO:0000313" key="3">
    <source>
        <dbReference type="EMBL" id="QGG96710.1"/>
    </source>
</evidence>
<protein>
    <submittedName>
        <fullName evidence="3">Alpha/beta fold hydrolase</fullName>
    </submittedName>
</protein>
<proteinExistence type="predicted"/>
<accession>A0A5Q2RS35</accession>
<sequence length="221" mass="22365">MTAPILVLHAPGDPAAGAPWRGALEGAGWDGPVVAPDLPGHGDAPPPTGGHHELADAAFAAVGYLADAGLDGEPPVVVGIGANGWPAQLLALGGRARALVLVDGLGGPWRTAPEAVAARRDQLRALAADPAAVAPHAGPGTDPRLAHGPRPHDSRDLAWRAARAATVPTLLIESPASPTPRDDLPDLVDAWASPVDLRRVPGADPTTVAAHVTGWQRADGM</sequence>
<dbReference type="Gene3D" id="3.40.50.1820">
    <property type="entry name" value="alpha/beta hydrolase"/>
    <property type="match status" value="1"/>
</dbReference>
<gene>
    <name evidence="3" type="ORF">GH723_17295</name>
</gene>